<dbReference type="OrthoDB" id="5980675at2759"/>
<organism evidence="2 3">
    <name type="scientific">Desmophyllum pertusum</name>
    <dbReference type="NCBI Taxonomy" id="174260"/>
    <lineage>
        <taxon>Eukaryota</taxon>
        <taxon>Metazoa</taxon>
        <taxon>Cnidaria</taxon>
        <taxon>Anthozoa</taxon>
        <taxon>Hexacorallia</taxon>
        <taxon>Scleractinia</taxon>
        <taxon>Caryophylliina</taxon>
        <taxon>Caryophylliidae</taxon>
        <taxon>Desmophyllum</taxon>
    </lineage>
</organism>
<accession>A0A9W9Y8W7</accession>
<dbReference type="Pfam" id="PF00024">
    <property type="entry name" value="PAN_1"/>
    <property type="match status" value="1"/>
</dbReference>
<evidence type="ECO:0000313" key="2">
    <source>
        <dbReference type="EMBL" id="KAJ7319457.1"/>
    </source>
</evidence>
<keyword evidence="3" id="KW-1185">Reference proteome</keyword>
<feature type="domain" description="Apple" evidence="1">
    <location>
        <begin position="13"/>
        <end position="95"/>
    </location>
</feature>
<comment type="caution">
    <text evidence="2">The sequence shown here is derived from an EMBL/GenBank/DDBJ whole genome shotgun (WGS) entry which is preliminary data.</text>
</comment>
<protein>
    <recommendedName>
        <fullName evidence="1">Apple domain-containing protein</fullName>
    </recommendedName>
</protein>
<dbReference type="PROSITE" id="PS50948">
    <property type="entry name" value="PAN"/>
    <property type="match status" value="1"/>
</dbReference>
<evidence type="ECO:0000313" key="3">
    <source>
        <dbReference type="Proteomes" id="UP001163046"/>
    </source>
</evidence>
<name>A0A9W9Y8W7_9CNID</name>
<reference evidence="2" key="1">
    <citation type="submission" date="2023-01" db="EMBL/GenBank/DDBJ databases">
        <title>Genome assembly of the deep-sea coral Lophelia pertusa.</title>
        <authorList>
            <person name="Herrera S."/>
            <person name="Cordes E."/>
        </authorList>
    </citation>
    <scope>NUCLEOTIDE SEQUENCE</scope>
    <source>
        <strain evidence="2">USNM1676648</strain>
        <tissue evidence="2">Polyp</tissue>
    </source>
</reference>
<evidence type="ECO:0000259" key="1">
    <source>
        <dbReference type="PROSITE" id="PS50948"/>
    </source>
</evidence>
<dbReference type="InterPro" id="IPR003609">
    <property type="entry name" value="Pan_app"/>
</dbReference>
<gene>
    <name evidence="2" type="ORF">OS493_036225</name>
</gene>
<proteinExistence type="predicted"/>
<dbReference type="EMBL" id="MU827836">
    <property type="protein sequence ID" value="KAJ7319457.1"/>
    <property type="molecule type" value="Genomic_DNA"/>
</dbReference>
<sequence>MQATLQRTQSDNCRILQFSNPIDGAALENHVIKTVALNSEHSCRVQCYLENACVSYNFGKRASGEEVCELNNSTHTEHPQDLKRKSNFIYRGTKV</sequence>
<dbReference type="Proteomes" id="UP001163046">
    <property type="component" value="Unassembled WGS sequence"/>
</dbReference>
<dbReference type="AlphaFoldDB" id="A0A9W9Y8W7"/>